<keyword evidence="3" id="KW-1185">Reference proteome</keyword>
<dbReference type="InterPro" id="IPR019734">
    <property type="entry name" value="TPR_rpt"/>
</dbReference>
<dbReference type="Pfam" id="PF13181">
    <property type="entry name" value="TPR_8"/>
    <property type="match status" value="2"/>
</dbReference>
<evidence type="ECO:0000313" key="3">
    <source>
        <dbReference type="Proteomes" id="UP000251889"/>
    </source>
</evidence>
<feature type="repeat" description="TPR" evidence="1">
    <location>
        <begin position="1514"/>
        <end position="1547"/>
    </location>
</feature>
<name>A0A364Y5W3_9BACT</name>
<dbReference type="SUPFAM" id="SSF48452">
    <property type="entry name" value="TPR-like"/>
    <property type="match status" value="1"/>
</dbReference>
<dbReference type="RefSeq" id="WP_112746045.1">
    <property type="nucleotide sequence ID" value="NZ_QMFY01000002.1"/>
</dbReference>
<dbReference type="Gene3D" id="1.25.40.10">
    <property type="entry name" value="Tetratricopeptide repeat domain"/>
    <property type="match status" value="1"/>
</dbReference>
<dbReference type="InterPro" id="IPR011990">
    <property type="entry name" value="TPR-like_helical_dom_sf"/>
</dbReference>
<evidence type="ECO:0008006" key="4">
    <source>
        <dbReference type="Google" id="ProtNLM"/>
    </source>
</evidence>
<reference evidence="2 3" key="1">
    <citation type="submission" date="2018-06" db="EMBL/GenBank/DDBJ databases">
        <title>Chryseolinea flavus sp. nov., a member of the phylum Bacteroidetes isolated from soil.</title>
        <authorList>
            <person name="Li Y."/>
            <person name="Wang J."/>
        </authorList>
    </citation>
    <scope>NUCLEOTIDE SEQUENCE [LARGE SCALE GENOMIC DNA]</scope>
    <source>
        <strain evidence="2 3">SDU1-6</strain>
    </source>
</reference>
<dbReference type="EMBL" id="QMFY01000002">
    <property type="protein sequence ID" value="RAW02222.1"/>
    <property type="molecule type" value="Genomic_DNA"/>
</dbReference>
<dbReference type="OrthoDB" id="174931at2"/>
<keyword evidence="1" id="KW-0802">TPR repeat</keyword>
<sequence length="1590" mass="183028">MLAIKAVEDSFKRIVENAIHEEKINTQLLRMLIIKPNSTFDALHVYHSNHWDADYDYSDYSKIAPLGQIDINDWLKESMLTYESKDVSSDFIAKAADVTEHYGYNVPQLGFDHVLDENFRAYLICRRELLISNITTAIRNAAKFFEGAFTHVVGFILHEMVLYKTGKRDNQLLAFSNVNVTAPFFRVDLFIQKFGSTSPYLGFHEDGFTLIFPTGDLNGMTDDDDAIKSSVYTFSLASLKFINVLENDSDIFFRPNDEFESWKISPDYDESPASKQALREAFNRLAERHPEKALTLDKISHPLHEPDAFAEWIQFFIDHDIKLKDHHEKQIIAFGDDAVNHTLTLIPKAQIKYQNLRKAWIDDHIKSHHFEKAIQAMIADEIFFDTEKTKLLLLYYYVGDYTNFQKHLQNLPEGTEKRNATAIQFLFEIENVKKDITALTNLDEEIEKHITAAKNSLSAELAKAARVKLSLVQDNIQKARELFNTIDLDYYVIPSFLEITFKDFQFAQECLRRYHFRTEQKKTVSDWIDTHALTIPDVEETKTTIHTHPFYFEEAETITLDQRMDAVFPIDEQTCIIKYRDNKIKYCRVTRRAIETLDSYDLNSSKLAYIKFGSNTIYVSLQDRGVLTFTVMNEKFVQGETIGNINARWQYSTIAIQENFLFAENEMCLEIFDLNKSTTKPINANIFIDDATSITPHGDLLIIAGRTTKLIDISNKHEPRLISALKNFHEGHNGHLQLIENFLISSAIIDISNPHKPRFVGAVHERPAPLHNFSREELSSVYATTGDALLKQFDASTQTLKHWLLCRMAGSEYGLSLYRCLGVVYTGATLIAFSEDEIKFLNKVENQQYTAPAINLQEPISKMVFDTLSKLYETHPDFLIGKVILAPPFEHPSTQNDAWPIINIEFHYCNAPFITASVEDKQRSLPIFHASLNLYLYFATEYPDVVYQPGKTRIKFNTAEIFNAIKADQRFQGMAAKHVAFISQQKAEWLHYPHNRWTPFQETHVDDRKTVKEIILSNNENLIEKLKKEIESDPEILDQVLALLPVNNTASAPLPTNDIATFTNRDTSIPLPRKVTYVEGPRYSPSPDEASESIDHHRLHDTALYLLSAHPDRALVKNTILNGARYNIPRPIASTASELSINQRYLNYIARNDHRFFDEFKDDSDVKDFLTHVIATSTIVVQSAQLAYRYGWHDHIALQRYIESVLNFDDFDFYTYRGNHFDYVIDLAALPGESFEPFIHHLLELLDEYQYNDEAHQSVESSAVAVVDMLSKAGHLSIPPKIYARVKKLKGLYEKYDVAALDIDSDDEEHYLLRMVRGYHVRKVISNVHIPGRTPLYETAFDVEPYPASWFNFFTTLWHEGLAYAPSFPKTFIARLCENVSGNEKYNHDRNMAFHFVQYGYKQIIEKPHLAEHIVKVAVAISQHQNLFDAAIDFSKLQEKAKFALLQSAWNDVKEKNLNDAEEKCDALLDLDSNFGQAYFLKARLLWLQHGVEAYLKQHDTFIDKAHHDKAAVARLYNLSGCALDDQKRYNEALPYFEKAALTSPQEAMYLANIAEIHHKMGQAKEAKSYARKAKLLQYDSDMIRKILGE</sequence>
<organism evidence="2 3">
    <name type="scientific">Pseudochryseolinea flava</name>
    <dbReference type="NCBI Taxonomy" id="2059302"/>
    <lineage>
        <taxon>Bacteria</taxon>
        <taxon>Pseudomonadati</taxon>
        <taxon>Bacteroidota</taxon>
        <taxon>Cytophagia</taxon>
        <taxon>Cytophagales</taxon>
        <taxon>Fulvivirgaceae</taxon>
        <taxon>Pseudochryseolinea</taxon>
    </lineage>
</organism>
<dbReference type="Proteomes" id="UP000251889">
    <property type="component" value="Unassembled WGS sequence"/>
</dbReference>
<accession>A0A364Y5W3</accession>
<dbReference type="SMART" id="SM00028">
    <property type="entry name" value="TPR"/>
    <property type="match status" value="2"/>
</dbReference>
<evidence type="ECO:0000256" key="1">
    <source>
        <dbReference type="PROSITE-ProRule" id="PRU00339"/>
    </source>
</evidence>
<evidence type="ECO:0000313" key="2">
    <source>
        <dbReference type="EMBL" id="RAW02222.1"/>
    </source>
</evidence>
<proteinExistence type="predicted"/>
<dbReference type="PROSITE" id="PS50005">
    <property type="entry name" value="TPR"/>
    <property type="match status" value="1"/>
</dbReference>
<comment type="caution">
    <text evidence="2">The sequence shown here is derived from an EMBL/GenBank/DDBJ whole genome shotgun (WGS) entry which is preliminary data.</text>
</comment>
<protein>
    <recommendedName>
        <fullName evidence="4">Tetratricopeptide repeat protein</fullName>
    </recommendedName>
</protein>
<gene>
    <name evidence="2" type="ORF">DQQ10_06680</name>
</gene>